<gene>
    <name evidence="3" type="ORF">RALSY_mp10233</name>
</gene>
<feature type="domain" description="Transposase IS110-like N-terminal" evidence="1">
    <location>
        <begin position="33"/>
        <end position="187"/>
    </location>
</feature>
<dbReference type="GO" id="GO:0003677">
    <property type="term" value="F:DNA binding"/>
    <property type="evidence" value="ECO:0007669"/>
    <property type="project" value="InterPro"/>
</dbReference>
<reference evidence="3" key="2">
    <citation type="submission" date="2011-04" db="EMBL/GenBank/DDBJ databases">
        <authorList>
            <person name="Genoscope - CEA"/>
        </authorList>
    </citation>
    <scope>NUCLEOTIDE SEQUENCE</scope>
    <source>
        <strain evidence="3">R24</strain>
    </source>
</reference>
<dbReference type="PANTHER" id="PTHR33055:SF3">
    <property type="entry name" value="PUTATIVE TRANSPOSASE FOR IS117-RELATED"/>
    <property type="match status" value="1"/>
</dbReference>
<evidence type="ECO:0000259" key="1">
    <source>
        <dbReference type="Pfam" id="PF01548"/>
    </source>
</evidence>
<dbReference type="AlphaFoldDB" id="G3A8Y0"/>
<reference evidence="3" key="1">
    <citation type="journal article" date="2011" name="PLoS ONE">
        <title>Ralstonia syzygii, the Blood Disease Bacterium and some Asian R. solanacearum strains form a single genomic species despite divergent lifestyles.</title>
        <authorList>
            <person name="Remenant B."/>
            <person name="de Cambiaire J.C."/>
            <person name="Cellier G."/>
            <person name="Jacobs J.M."/>
            <person name="Mangenot S."/>
            <person name="Barbe V."/>
            <person name="Lajus A."/>
            <person name="Vallenet D."/>
            <person name="Medigue C."/>
            <person name="Fegan M."/>
            <person name="Allen C."/>
            <person name="Prior P."/>
        </authorList>
    </citation>
    <scope>NUCLEOTIDE SEQUENCE</scope>
    <source>
        <strain evidence="3">R24</strain>
    </source>
</reference>
<dbReference type="PANTHER" id="PTHR33055">
    <property type="entry name" value="TRANSPOSASE FOR INSERTION SEQUENCE ELEMENT IS1111A"/>
    <property type="match status" value="1"/>
</dbReference>
<dbReference type="GO" id="GO:0004803">
    <property type="term" value="F:transposase activity"/>
    <property type="evidence" value="ECO:0007669"/>
    <property type="project" value="InterPro"/>
</dbReference>
<dbReference type="Pfam" id="PF01548">
    <property type="entry name" value="DEDD_Tnp_IS110"/>
    <property type="match status" value="1"/>
</dbReference>
<dbReference type="InterPro" id="IPR047650">
    <property type="entry name" value="Transpos_IS110"/>
</dbReference>
<evidence type="ECO:0000259" key="2">
    <source>
        <dbReference type="Pfam" id="PF02371"/>
    </source>
</evidence>
<dbReference type="NCBIfam" id="NF033542">
    <property type="entry name" value="transpos_IS110"/>
    <property type="match status" value="1"/>
</dbReference>
<dbReference type="GO" id="GO:0006313">
    <property type="term" value="P:DNA transposition"/>
    <property type="evidence" value="ECO:0007669"/>
    <property type="project" value="InterPro"/>
</dbReference>
<dbReference type="EMBL" id="FR854090">
    <property type="protein sequence ID" value="CCA87714.1"/>
    <property type="molecule type" value="Genomic_DNA"/>
</dbReference>
<name>G3A8Y0_9RALS</name>
<dbReference type="InterPro" id="IPR003346">
    <property type="entry name" value="Transposase_20"/>
</dbReference>
<protein>
    <submittedName>
        <fullName evidence="3">Putative transposase, IS110 family</fullName>
    </submittedName>
</protein>
<evidence type="ECO:0000313" key="3">
    <source>
        <dbReference type="EMBL" id="CCA87714.1"/>
    </source>
</evidence>
<dbReference type="InterPro" id="IPR002525">
    <property type="entry name" value="Transp_IS110-like_N"/>
</dbReference>
<proteinExistence type="predicted"/>
<dbReference type="Pfam" id="PF02371">
    <property type="entry name" value="Transposase_20"/>
    <property type="match status" value="1"/>
</dbReference>
<organism evidence="3">
    <name type="scientific">Ralstonia syzygii R24</name>
    <dbReference type="NCBI Taxonomy" id="907261"/>
    <lineage>
        <taxon>Bacteria</taxon>
        <taxon>Pseudomonadati</taxon>
        <taxon>Pseudomonadota</taxon>
        <taxon>Betaproteobacteria</taxon>
        <taxon>Burkholderiales</taxon>
        <taxon>Burkholderiaceae</taxon>
        <taxon>Ralstonia</taxon>
        <taxon>Ralstonia solanacearum species complex</taxon>
    </lineage>
</organism>
<feature type="domain" description="Transposase IS116/IS110/IS902 C-terminal" evidence="2">
    <location>
        <begin position="295"/>
        <end position="377"/>
    </location>
</feature>
<sequence>MPRLATDVASQCVSLRLTFMQELLQHNSIDVFVGVDVGKGQHHAVALDRSGKRLYNKALPNDEAKLRALINELKAHGQLLFVVDQPATIGALPVAVARDEGVQVAYLPGLAMRRIADLHAGEAKTDARDAAIIAEAARSMPHTLRSLRLADEPLAELTMLCGFDDDLTAQVTQTSNRIRGLLTQIHPALERVLGPRLDHPAVLDLLERYPSPAALAATSEKTLANRLTKLAPRMGKRLATEIVQTLGEQTVIVPGTQAATVVMPRLAKQLAALLQQREEVASEVERLVHAHPLYSVLTSMPGVGVRTAARLLTEVAHKAFASAAHLAAYAGLAPVTRRSGSSIRGEHPSRRGNKVLKRTLFLSAFAALRDPISRAYYTRKIQQGKRHNQALIALARRRCDVLFAMLRDGTFYQPQTAPNA</sequence>
<accession>G3A8Y0</accession>